<proteinExistence type="predicted"/>
<dbReference type="Pfam" id="PF07686">
    <property type="entry name" value="V-set"/>
    <property type="match status" value="1"/>
</dbReference>
<organism evidence="4 5">
    <name type="scientific">Pangasianodon hypophthalmus</name>
    <name type="common">Striped catfish</name>
    <name type="synonym">Helicophagus hypophthalmus</name>
    <dbReference type="NCBI Taxonomy" id="310915"/>
    <lineage>
        <taxon>Eukaryota</taxon>
        <taxon>Metazoa</taxon>
        <taxon>Chordata</taxon>
        <taxon>Craniata</taxon>
        <taxon>Vertebrata</taxon>
        <taxon>Euteleostomi</taxon>
        <taxon>Actinopterygii</taxon>
        <taxon>Neopterygii</taxon>
        <taxon>Teleostei</taxon>
        <taxon>Ostariophysi</taxon>
        <taxon>Siluriformes</taxon>
        <taxon>Pangasiidae</taxon>
        <taxon>Pangasianodon</taxon>
    </lineage>
</organism>
<feature type="transmembrane region" description="Helical" evidence="2">
    <location>
        <begin position="181"/>
        <end position="205"/>
    </location>
</feature>
<dbReference type="PROSITE" id="PS50835">
    <property type="entry name" value="IG_LIKE"/>
    <property type="match status" value="2"/>
</dbReference>
<keyword evidence="2" id="KW-0812">Transmembrane</keyword>
<dbReference type="Gene3D" id="2.60.40.10">
    <property type="entry name" value="Immunoglobulins"/>
    <property type="match status" value="2"/>
</dbReference>
<comment type="caution">
    <text evidence="4">The sequence shown here is derived from an EMBL/GenBank/DDBJ whole genome shotgun (WGS) entry which is preliminary data.</text>
</comment>
<keyword evidence="2" id="KW-1133">Transmembrane helix</keyword>
<evidence type="ECO:0000259" key="3">
    <source>
        <dbReference type="PROSITE" id="PS50835"/>
    </source>
</evidence>
<dbReference type="Proteomes" id="UP000327468">
    <property type="component" value="Chromosome 17"/>
</dbReference>
<dbReference type="InterPro" id="IPR013783">
    <property type="entry name" value="Ig-like_fold"/>
</dbReference>
<accession>A0A5N5LLQ1</accession>
<sequence>MKISVKWEKDEVKEPSLCTYFINSNETLSISQCGRRFKVNTEPLGLNITDVESNDAGVYKCVMTKLIPPPTAENSSTLMLKVSALTLQLMNSTNSSCVELLCSLKGLRPQQVNFTWTRATQLLYHHESSSMRSTLTLCKPHWTDGETLTCQASYSNNHTLYSKSITLPCDSGSCNIGEGSWLTIIIIISTCAGLLLLILLGVAFFKCKERGAANGSIVYSNKIYENFTFSSATINTTSSSQNAQPGAGSNIRSTTRSNQQIIRQTQREECIYEN</sequence>
<evidence type="ECO:0000256" key="2">
    <source>
        <dbReference type="SAM" id="Phobius"/>
    </source>
</evidence>
<evidence type="ECO:0000313" key="5">
    <source>
        <dbReference type="Proteomes" id="UP000327468"/>
    </source>
</evidence>
<reference evidence="4 5" key="1">
    <citation type="submission" date="2019-06" db="EMBL/GenBank/DDBJ databases">
        <title>A chromosome-scale genome assembly of the striped catfish, Pangasianodon hypophthalmus.</title>
        <authorList>
            <person name="Wen M."/>
            <person name="Zahm M."/>
            <person name="Roques C."/>
            <person name="Cabau C."/>
            <person name="Klopp C."/>
            <person name="Donnadieu C."/>
            <person name="Jouanno E."/>
            <person name="Avarre J.-C."/>
            <person name="Campet M."/>
            <person name="Ha T.T.T."/>
            <person name="Dugue R."/>
            <person name="Lampietro C."/>
            <person name="Louis A."/>
            <person name="Herpin A."/>
            <person name="Echchiki A."/>
            <person name="Berthelot C."/>
            <person name="Parey E."/>
            <person name="Roest-Crollius H."/>
            <person name="Braasch I."/>
            <person name="Postlethwait J."/>
            <person name="Bobe J."/>
            <person name="Montfort J."/>
            <person name="Bouchez O."/>
            <person name="Begum T."/>
            <person name="Schartl M."/>
            <person name="Guiguen Y."/>
        </authorList>
    </citation>
    <scope>NUCLEOTIDE SEQUENCE [LARGE SCALE GENOMIC DNA]</scope>
    <source>
        <strain evidence="4 5">Indonesia</strain>
        <tissue evidence="4">Blood</tissue>
    </source>
</reference>
<name>A0A5N5LLQ1_PANHP</name>
<dbReference type="InterPro" id="IPR007110">
    <property type="entry name" value="Ig-like_dom"/>
</dbReference>
<keyword evidence="2" id="KW-0472">Membrane</keyword>
<dbReference type="EMBL" id="VFJC01000018">
    <property type="protein sequence ID" value="KAB5543530.1"/>
    <property type="molecule type" value="Genomic_DNA"/>
</dbReference>
<feature type="region of interest" description="Disordered" evidence="1">
    <location>
        <begin position="237"/>
        <end position="258"/>
    </location>
</feature>
<evidence type="ECO:0000313" key="4">
    <source>
        <dbReference type="EMBL" id="KAB5543530.1"/>
    </source>
</evidence>
<dbReference type="InterPro" id="IPR013106">
    <property type="entry name" value="Ig_V-set"/>
</dbReference>
<keyword evidence="5" id="KW-1185">Reference proteome</keyword>
<dbReference type="InterPro" id="IPR036179">
    <property type="entry name" value="Ig-like_dom_sf"/>
</dbReference>
<dbReference type="AlphaFoldDB" id="A0A5N5LLQ1"/>
<feature type="domain" description="Ig-like" evidence="3">
    <location>
        <begin position="69"/>
        <end position="166"/>
    </location>
</feature>
<dbReference type="SUPFAM" id="SSF48726">
    <property type="entry name" value="Immunoglobulin"/>
    <property type="match status" value="2"/>
</dbReference>
<feature type="domain" description="Ig-like" evidence="3">
    <location>
        <begin position="1"/>
        <end position="64"/>
    </location>
</feature>
<protein>
    <recommendedName>
        <fullName evidence="3">Ig-like domain-containing protein</fullName>
    </recommendedName>
</protein>
<evidence type="ECO:0000256" key="1">
    <source>
        <dbReference type="SAM" id="MobiDB-lite"/>
    </source>
</evidence>
<gene>
    <name evidence="4" type="ORF">PHYPO_G00080220</name>
</gene>